<dbReference type="EMBL" id="CADCTJ010000672">
    <property type="protein sequence ID" value="CAA9257007.1"/>
    <property type="molecule type" value="Genomic_DNA"/>
</dbReference>
<reference evidence="2" key="1">
    <citation type="submission" date="2020-02" db="EMBL/GenBank/DDBJ databases">
        <authorList>
            <person name="Meier V. D."/>
        </authorList>
    </citation>
    <scope>NUCLEOTIDE SEQUENCE</scope>
    <source>
        <strain evidence="2">AVDCRST_MAG95</strain>
    </source>
</reference>
<accession>A0A6J4IMW8</accession>
<gene>
    <name evidence="2" type="ORF">AVDCRST_MAG95-2146</name>
</gene>
<dbReference type="AlphaFoldDB" id="A0A6J4IMW8"/>
<feature type="non-terminal residue" evidence="2">
    <location>
        <position position="1"/>
    </location>
</feature>
<evidence type="ECO:0000256" key="1">
    <source>
        <dbReference type="SAM" id="MobiDB-lite"/>
    </source>
</evidence>
<proteinExistence type="predicted"/>
<evidence type="ECO:0000313" key="2">
    <source>
        <dbReference type="EMBL" id="CAA9257007.1"/>
    </source>
</evidence>
<name>A0A6J4IMW8_9BACT</name>
<feature type="region of interest" description="Disordered" evidence="1">
    <location>
        <begin position="1"/>
        <end position="33"/>
    </location>
</feature>
<sequence length="33" mass="4167">YAQRRREKQKSGRPGKSIRHCRTHRFRRRNQCL</sequence>
<organism evidence="2">
    <name type="scientific">uncultured Adhaeribacter sp</name>
    <dbReference type="NCBI Taxonomy" id="448109"/>
    <lineage>
        <taxon>Bacteria</taxon>
        <taxon>Pseudomonadati</taxon>
        <taxon>Bacteroidota</taxon>
        <taxon>Cytophagia</taxon>
        <taxon>Cytophagales</taxon>
        <taxon>Hymenobacteraceae</taxon>
        <taxon>Adhaeribacter</taxon>
        <taxon>environmental samples</taxon>
    </lineage>
</organism>
<protein>
    <submittedName>
        <fullName evidence="2">Uncharacterized protein</fullName>
    </submittedName>
</protein>
<feature type="non-terminal residue" evidence="2">
    <location>
        <position position="33"/>
    </location>
</feature>